<feature type="region of interest" description="Disordered" evidence="5">
    <location>
        <begin position="33"/>
        <end position="206"/>
    </location>
</feature>
<feature type="compositionally biased region" description="Polar residues" evidence="5">
    <location>
        <begin position="142"/>
        <end position="176"/>
    </location>
</feature>
<dbReference type="Pfam" id="PF00400">
    <property type="entry name" value="WD40"/>
    <property type="match status" value="6"/>
</dbReference>
<dbReference type="PANTHER" id="PTHR22847:SF637">
    <property type="entry name" value="WD REPEAT DOMAIN 5B"/>
    <property type="match status" value="1"/>
</dbReference>
<feature type="repeat" description="WD" evidence="3">
    <location>
        <begin position="895"/>
        <end position="936"/>
    </location>
</feature>
<dbReference type="InParanoid" id="A0A0D1CR21"/>
<dbReference type="OrthoDB" id="19711at2759"/>
<keyword evidence="4" id="KW-0175">Coiled coil</keyword>
<dbReference type="PROSITE" id="PS50294">
    <property type="entry name" value="WD_REPEATS_REGION"/>
    <property type="match status" value="5"/>
</dbReference>
<dbReference type="InterPro" id="IPR036047">
    <property type="entry name" value="F-box-like_dom_sf"/>
</dbReference>
<feature type="repeat" description="WD" evidence="3">
    <location>
        <begin position="689"/>
        <end position="722"/>
    </location>
</feature>
<feature type="repeat" description="WD" evidence="3">
    <location>
        <begin position="855"/>
        <end position="894"/>
    </location>
</feature>
<dbReference type="PRINTS" id="PR00320">
    <property type="entry name" value="GPROTEINBRPT"/>
</dbReference>
<feature type="repeat" description="WD" evidence="3">
    <location>
        <begin position="642"/>
        <end position="688"/>
    </location>
</feature>
<evidence type="ECO:0000256" key="3">
    <source>
        <dbReference type="PROSITE-ProRule" id="PRU00221"/>
    </source>
</evidence>
<dbReference type="KEGG" id="uma:UMAG_10341"/>
<dbReference type="Proteomes" id="UP000000561">
    <property type="component" value="Chromosome 7"/>
</dbReference>
<dbReference type="InterPro" id="IPR020472">
    <property type="entry name" value="WD40_PAC1"/>
</dbReference>
<feature type="compositionally biased region" description="Polar residues" evidence="5">
    <location>
        <begin position="90"/>
        <end position="133"/>
    </location>
</feature>
<dbReference type="Pfam" id="PF12937">
    <property type="entry name" value="F-box-like"/>
    <property type="match status" value="1"/>
</dbReference>
<evidence type="ECO:0000313" key="8">
    <source>
        <dbReference type="Proteomes" id="UP000000561"/>
    </source>
</evidence>
<dbReference type="PROSITE" id="PS00678">
    <property type="entry name" value="WD_REPEATS_1"/>
    <property type="match status" value="3"/>
</dbReference>
<dbReference type="PROSITE" id="PS50181">
    <property type="entry name" value="FBOX"/>
    <property type="match status" value="1"/>
</dbReference>
<dbReference type="InterPro" id="IPR036322">
    <property type="entry name" value="WD40_repeat_dom_sf"/>
</dbReference>
<dbReference type="GO" id="GO:1990234">
    <property type="term" value="C:transferase complex"/>
    <property type="evidence" value="ECO:0007669"/>
    <property type="project" value="UniProtKB-ARBA"/>
</dbReference>
<dbReference type="InterPro" id="IPR019775">
    <property type="entry name" value="WD40_repeat_CS"/>
</dbReference>
<feature type="compositionally biased region" description="Polar residues" evidence="5">
    <location>
        <begin position="605"/>
        <end position="614"/>
    </location>
</feature>
<feature type="compositionally biased region" description="Polar residues" evidence="5">
    <location>
        <begin position="44"/>
        <end position="59"/>
    </location>
</feature>
<name>A0A0D1CR21_MYCMD</name>
<evidence type="ECO:0000313" key="7">
    <source>
        <dbReference type="EMBL" id="KIS69008.1"/>
    </source>
</evidence>
<dbReference type="SUPFAM" id="SSF50978">
    <property type="entry name" value="WD40 repeat-like"/>
    <property type="match status" value="1"/>
</dbReference>
<feature type="domain" description="F-box" evidence="6">
    <location>
        <begin position="318"/>
        <end position="365"/>
    </location>
</feature>
<keyword evidence="8" id="KW-1185">Reference proteome</keyword>
<dbReference type="Gene3D" id="2.130.10.10">
    <property type="entry name" value="YVTN repeat-like/Quinoprotein amine dehydrogenase"/>
    <property type="match status" value="2"/>
</dbReference>
<protein>
    <recommendedName>
        <fullName evidence="6">F-box domain-containing protein</fullName>
    </recommendedName>
</protein>
<dbReference type="CDD" id="cd00200">
    <property type="entry name" value="WD40"/>
    <property type="match status" value="1"/>
</dbReference>
<reference evidence="7 8" key="1">
    <citation type="journal article" date="2006" name="Nature">
        <title>Insights from the genome of the biotrophic fungal plant pathogen Ustilago maydis.</title>
        <authorList>
            <person name="Kamper J."/>
            <person name="Kahmann R."/>
            <person name="Bolker M."/>
            <person name="Ma L.J."/>
            <person name="Brefort T."/>
            <person name="Saville B.J."/>
            <person name="Banuett F."/>
            <person name="Kronstad J.W."/>
            <person name="Gold S.E."/>
            <person name="Muller O."/>
            <person name="Perlin M.H."/>
            <person name="Wosten H.A."/>
            <person name="de Vries R."/>
            <person name="Ruiz-Herrera J."/>
            <person name="Reynaga-Pena C.G."/>
            <person name="Snetselaar K."/>
            <person name="McCann M."/>
            <person name="Perez-Martin J."/>
            <person name="Feldbrugge M."/>
            <person name="Basse C.W."/>
            <person name="Steinberg G."/>
            <person name="Ibeas J.I."/>
            <person name="Holloman W."/>
            <person name="Guzman P."/>
            <person name="Farman M."/>
            <person name="Stajich J.E."/>
            <person name="Sentandreu R."/>
            <person name="Gonzalez-Prieto J.M."/>
            <person name="Kennell J.C."/>
            <person name="Molina L."/>
            <person name="Schirawski J."/>
            <person name="Mendoza-Mendoza A."/>
            <person name="Greilinger D."/>
            <person name="Munch K."/>
            <person name="Rossel N."/>
            <person name="Scherer M."/>
            <person name="Vranes M."/>
            <person name="Ladendorf O."/>
            <person name="Vincon V."/>
            <person name="Fuchs U."/>
            <person name="Sandrock B."/>
            <person name="Meng S."/>
            <person name="Ho E.C."/>
            <person name="Cahill M.J."/>
            <person name="Boyce K.J."/>
            <person name="Klose J."/>
            <person name="Klosterman S.J."/>
            <person name="Deelstra H.J."/>
            <person name="Ortiz-Castellanos L."/>
            <person name="Li W."/>
            <person name="Sanchez-Alonso P."/>
            <person name="Schreier P.H."/>
            <person name="Hauser-Hahn I."/>
            <person name="Vaupel M."/>
            <person name="Koopmann E."/>
            <person name="Friedrich G."/>
            <person name="Voss H."/>
            <person name="Schluter T."/>
            <person name="Margolis J."/>
            <person name="Platt D."/>
            <person name="Swimmer C."/>
            <person name="Gnirke A."/>
            <person name="Chen F."/>
            <person name="Vysotskaia V."/>
            <person name="Mannhaupt G."/>
            <person name="Guldener U."/>
            <person name="Munsterkotter M."/>
            <person name="Haase D."/>
            <person name="Oesterheld M."/>
            <person name="Mewes H.W."/>
            <person name="Mauceli E.W."/>
            <person name="DeCaprio D."/>
            <person name="Wade C.M."/>
            <person name="Butler J."/>
            <person name="Young S."/>
            <person name="Jaffe D.B."/>
            <person name="Calvo S."/>
            <person name="Nusbaum C."/>
            <person name="Galagan J."/>
            <person name="Birren B.W."/>
        </authorList>
    </citation>
    <scope>NUCLEOTIDE SEQUENCE [LARGE SCALE GENOMIC DNA]</scope>
    <source>
        <strain evidence="8">DSM 14603 / FGSC 9021 / UM521</strain>
    </source>
</reference>
<dbReference type="PANTHER" id="PTHR22847">
    <property type="entry name" value="WD40 REPEAT PROTEIN"/>
    <property type="match status" value="1"/>
</dbReference>
<dbReference type="STRING" id="237631.A0A0D1CR21"/>
<dbReference type="VEuPathDB" id="FungiDB:UMAG_10341"/>
<dbReference type="AlphaFoldDB" id="A0A0D1CR21"/>
<dbReference type="InterPro" id="IPR015943">
    <property type="entry name" value="WD40/YVTN_repeat-like_dom_sf"/>
</dbReference>
<evidence type="ECO:0000259" key="6">
    <source>
        <dbReference type="PROSITE" id="PS50181"/>
    </source>
</evidence>
<dbReference type="GeneID" id="23566386"/>
<dbReference type="EMBL" id="CM003146">
    <property type="protein sequence ID" value="KIS69008.1"/>
    <property type="molecule type" value="Genomic_DNA"/>
</dbReference>
<gene>
    <name evidence="7" type="ORF">UMAG_10341</name>
</gene>
<dbReference type="SUPFAM" id="SSF81383">
    <property type="entry name" value="F-box domain"/>
    <property type="match status" value="1"/>
</dbReference>
<dbReference type="SMART" id="SM00320">
    <property type="entry name" value="WD40"/>
    <property type="match status" value="7"/>
</dbReference>
<evidence type="ECO:0000256" key="4">
    <source>
        <dbReference type="SAM" id="Coils"/>
    </source>
</evidence>
<keyword evidence="2" id="KW-0677">Repeat</keyword>
<dbReference type="InterPro" id="IPR001680">
    <property type="entry name" value="WD40_rpt"/>
</dbReference>
<feature type="coiled-coil region" evidence="4">
    <location>
        <begin position="381"/>
        <end position="420"/>
    </location>
</feature>
<feature type="repeat" description="WD" evidence="3">
    <location>
        <begin position="815"/>
        <end position="854"/>
    </location>
</feature>
<dbReference type="FunCoup" id="A0A0D1CR21">
    <property type="interactions" value="110"/>
</dbReference>
<dbReference type="InterPro" id="IPR001810">
    <property type="entry name" value="F-box_dom"/>
</dbReference>
<keyword evidence="1 3" id="KW-0853">WD repeat</keyword>
<dbReference type="RefSeq" id="XP_011389498.1">
    <property type="nucleotide sequence ID" value="XM_011391196.1"/>
</dbReference>
<dbReference type="PROSITE" id="PS50082">
    <property type="entry name" value="WD_REPEATS_2"/>
    <property type="match status" value="6"/>
</dbReference>
<sequence>MASIPSPTAAEVQEVLLSPHFKHAPLIADDNVASGSYRRPSLPSPSHSFRNVTACSPLSSPDDEQKAAREADNASAATSERGGRRRMVRSGTSESVTPLPASSPSDSTINSDRGSTTAASSNIVSPAVTTPGSDNKIDLHNRPTSASSMAVSVQKSATSSSDMQPALTAQRTNSNRLRPHDVSTAATRSDGLLSVPSTPATDDPFRSPSQFSVASDADGYFTARPGSPIESNDIMPLSMLRFPSAKAHSVLRRERVSWSGRSYVSCTSDYEADLAAGTSKALSIDDEACYVDGEHTLPTLNRTKGKATDRTNGSSRRVDFLSRLPPELSLCIVFMLQEHTDLLRASLVSKRWRALALDQSVWRHLFFSHPGWAIREDAPLVVQHQAELQRVEAKARRTAAKEEADRLRRLQAQRKAASTSSPYLDRLAALKSWRETLHIPSFPQLAALSLTNPAAHTEVDVDTGRPVGPPMSPLRSPTAATGRFGLFLSPARGAPSTPAGARRAQEAAAGSSYFASYDASNVPLSRQGSVGSMSMSRRTSADSLHFAEVVEAEEFFAATLDWTRLYRDRYTLEQRWMRGHLARKVDTVDASAAQQNDAGGMARTASVSSTNSELTAPPAPGASDSSRAIRDKRRFEPRKRFLRGHQDSVYCIRQDDGVGTGTAGKLVSGSRDRTIRVWDVETGACKHILKGHTASVLSLQYDDQILVSVSSDGQVFVWDFASVLATPKASTPTTETPTSTDRANVDPECGALVHEKADRVQCVLRDHTSAVLDVVFDANWIVTGSKDATVRVWRRSDVTSSSSSSNSSAPVAWRKFTHTGPVNAVDLQGDQVVSASGEGSMYLWNLQSGEKVHTFNGHTKGLACIVLKGNTLVSGSNDQTIRVWDTSSGECTHVLGEHQMLVRTIAFDPTRRLVVSGGYDRLIKLWHLDDSRNATCHGSQEQQDAEAETQAQIEGSDIEQALQQQQNASEEVEDKPITGKCLRDIRCHRARIFDVDFNTTRIVSASEDHLICITHFGGQGVDTSLFA</sequence>
<feature type="compositionally biased region" description="Basic and acidic residues" evidence="5">
    <location>
        <begin position="63"/>
        <end position="72"/>
    </location>
</feature>
<organism evidence="7 8">
    <name type="scientific">Mycosarcoma maydis</name>
    <name type="common">Corn smut fungus</name>
    <name type="synonym">Ustilago maydis</name>
    <dbReference type="NCBI Taxonomy" id="5270"/>
    <lineage>
        <taxon>Eukaryota</taxon>
        <taxon>Fungi</taxon>
        <taxon>Dikarya</taxon>
        <taxon>Basidiomycota</taxon>
        <taxon>Ustilaginomycotina</taxon>
        <taxon>Ustilaginomycetes</taxon>
        <taxon>Ustilaginales</taxon>
        <taxon>Ustilaginaceae</taxon>
        <taxon>Mycosarcoma</taxon>
    </lineage>
</organism>
<evidence type="ECO:0000256" key="2">
    <source>
        <dbReference type="ARBA" id="ARBA00022737"/>
    </source>
</evidence>
<feature type="repeat" description="WD" evidence="3">
    <location>
        <begin position="764"/>
        <end position="793"/>
    </location>
</feature>
<dbReference type="SMART" id="SM00256">
    <property type="entry name" value="FBOX"/>
    <property type="match status" value="1"/>
</dbReference>
<dbReference type="Gene3D" id="1.20.1280.50">
    <property type="match status" value="1"/>
</dbReference>
<evidence type="ECO:0000256" key="1">
    <source>
        <dbReference type="ARBA" id="ARBA00022574"/>
    </source>
</evidence>
<proteinExistence type="predicted"/>
<accession>A0A0D1CR21</accession>
<evidence type="ECO:0000256" key="5">
    <source>
        <dbReference type="SAM" id="MobiDB-lite"/>
    </source>
</evidence>
<feature type="region of interest" description="Disordered" evidence="5">
    <location>
        <begin position="592"/>
        <end position="630"/>
    </location>
</feature>
<dbReference type="eggNOG" id="KOG0281">
    <property type="taxonomic scope" value="Eukaryota"/>
</dbReference>